<dbReference type="RefSeq" id="WP_152541765.1">
    <property type="nucleotide sequence ID" value="NZ_BAMD01000027.1"/>
</dbReference>
<proteinExistence type="predicted"/>
<dbReference type="Proteomes" id="UP000019402">
    <property type="component" value="Unassembled WGS sequence"/>
</dbReference>
<dbReference type="OrthoDB" id="9800955at2"/>
<dbReference type="eggNOG" id="ENOG502ZA7H">
    <property type="taxonomic scope" value="Bacteria"/>
</dbReference>
<dbReference type="STRING" id="869213.GCA_000517085_01712"/>
<evidence type="ECO:0008006" key="4">
    <source>
        <dbReference type="Google" id="ProtNLM"/>
    </source>
</evidence>
<keyword evidence="1" id="KW-0732">Signal</keyword>
<reference evidence="2 3" key="1">
    <citation type="journal article" date="2014" name="Genome Announc.">
        <title>Draft Genome Sequence of Cytophaga fermentans JCM 21142T, a Facultative Anaerobe Isolated from Marine Mud.</title>
        <authorList>
            <person name="Starns D."/>
            <person name="Oshima K."/>
            <person name="Suda W."/>
            <person name="Iino T."/>
            <person name="Yuki M."/>
            <person name="Inoue J."/>
            <person name="Kitamura K."/>
            <person name="Iida T."/>
            <person name="Darby A."/>
            <person name="Hattori M."/>
            <person name="Ohkuma M."/>
        </authorList>
    </citation>
    <scope>NUCLEOTIDE SEQUENCE [LARGE SCALE GENOMIC DNA]</scope>
    <source>
        <strain evidence="2 3">JCM 21142</strain>
    </source>
</reference>
<feature type="chain" id="PRO_5004907100" description="PKD domain-containing protein" evidence="1">
    <location>
        <begin position="19"/>
        <end position="414"/>
    </location>
</feature>
<sequence>MKDIKFLFVFSLMAMMFACETDYEPLNKFSDADWYTSAFGAPMVISVDDYMSFSDLSQGTKSHSWSFSNTSGCKFLKGTILSSDKDFYPFIDERLDTISLDKTVHVLFTKGGIQGIRLHNVFEYYARFEGNDTLETVYQNGEWVLDTTFMVDVYDSIQPAFNVYQDGVKVISVAYNETPLLEEKDMWKEVDVEFGKTLTFVDLTEKGRPDTYLWEVKGGTPEESVDSAAVIAFNQIGTFTAKFTASRTDENIPAGSKLKNVPIKIHVIPSSEPLVLDGHITKVDDMTLQLPISRGLEAFSDKEGFFTVHVSNTNGFDQDVAVDLAKVNADDITKIDLLLAAPIYDNDVVTVSYDDDGQIKSIDQRELDSIEAVDVVSADVNMMGIAGGFEDALGDVWTENHKKVGQRLNILQSM</sequence>
<dbReference type="SUPFAM" id="SSF49299">
    <property type="entry name" value="PKD domain"/>
    <property type="match status" value="1"/>
</dbReference>
<feature type="signal peptide" evidence="1">
    <location>
        <begin position="1"/>
        <end position="18"/>
    </location>
</feature>
<dbReference type="InterPro" id="IPR035986">
    <property type="entry name" value="PKD_dom_sf"/>
</dbReference>
<evidence type="ECO:0000313" key="3">
    <source>
        <dbReference type="Proteomes" id="UP000019402"/>
    </source>
</evidence>
<name>W7XYG2_9BACT</name>
<dbReference type="PROSITE" id="PS51257">
    <property type="entry name" value="PROKAR_LIPOPROTEIN"/>
    <property type="match status" value="1"/>
</dbReference>
<dbReference type="EMBL" id="BAMD01000027">
    <property type="protein sequence ID" value="GAF03645.1"/>
    <property type="molecule type" value="Genomic_DNA"/>
</dbReference>
<dbReference type="AlphaFoldDB" id="W7XYG2"/>
<comment type="caution">
    <text evidence="2">The sequence shown here is derived from an EMBL/GenBank/DDBJ whole genome shotgun (WGS) entry which is preliminary data.</text>
</comment>
<organism evidence="2 3">
    <name type="scientific">Saccharicrinis fermentans DSM 9555 = JCM 21142</name>
    <dbReference type="NCBI Taxonomy" id="869213"/>
    <lineage>
        <taxon>Bacteria</taxon>
        <taxon>Pseudomonadati</taxon>
        <taxon>Bacteroidota</taxon>
        <taxon>Bacteroidia</taxon>
        <taxon>Marinilabiliales</taxon>
        <taxon>Marinilabiliaceae</taxon>
        <taxon>Saccharicrinis</taxon>
    </lineage>
</organism>
<gene>
    <name evidence="2" type="ORF">JCM21142_52324</name>
</gene>
<evidence type="ECO:0000256" key="1">
    <source>
        <dbReference type="SAM" id="SignalP"/>
    </source>
</evidence>
<accession>W7XYG2</accession>
<keyword evidence="3" id="KW-1185">Reference proteome</keyword>
<evidence type="ECO:0000313" key="2">
    <source>
        <dbReference type="EMBL" id="GAF03645.1"/>
    </source>
</evidence>
<protein>
    <recommendedName>
        <fullName evidence="4">PKD domain-containing protein</fullName>
    </recommendedName>
</protein>